<dbReference type="InterPro" id="IPR020550">
    <property type="entry name" value="Inositol_monophosphatase_CS"/>
</dbReference>
<comment type="catalytic activity">
    <reaction evidence="1">
        <text>a myo-inositol phosphate + H2O = myo-inositol + phosphate</text>
        <dbReference type="Rhea" id="RHEA:24056"/>
        <dbReference type="ChEBI" id="CHEBI:15377"/>
        <dbReference type="ChEBI" id="CHEBI:17268"/>
        <dbReference type="ChEBI" id="CHEBI:43474"/>
        <dbReference type="ChEBI" id="CHEBI:84139"/>
        <dbReference type="EC" id="3.1.3.25"/>
    </reaction>
</comment>
<evidence type="ECO:0000256" key="5">
    <source>
        <dbReference type="PIRSR" id="PIRSR600760-2"/>
    </source>
</evidence>
<dbReference type="GO" id="GO:0046872">
    <property type="term" value="F:metal ion binding"/>
    <property type="evidence" value="ECO:0007669"/>
    <property type="project" value="UniProtKB-KW"/>
</dbReference>
<evidence type="ECO:0000313" key="7">
    <source>
        <dbReference type="Proteomes" id="UP000011200"/>
    </source>
</evidence>
<dbReference type="GO" id="GO:0046854">
    <property type="term" value="P:phosphatidylinositol phosphate biosynthetic process"/>
    <property type="evidence" value="ECO:0007669"/>
    <property type="project" value="InterPro"/>
</dbReference>
<dbReference type="RefSeq" id="WP_003894599.1">
    <property type="nucleotide sequence ID" value="NZ_CP027541.1"/>
</dbReference>
<dbReference type="PANTHER" id="PTHR20854:SF4">
    <property type="entry name" value="INOSITOL-1-MONOPHOSPHATASE-RELATED"/>
    <property type="match status" value="1"/>
</dbReference>
<dbReference type="SUPFAM" id="SSF56655">
    <property type="entry name" value="Carbohydrate phosphatase"/>
    <property type="match status" value="1"/>
</dbReference>
<dbReference type="Gene3D" id="3.40.190.80">
    <property type="match status" value="1"/>
</dbReference>
<dbReference type="AlphaFoldDB" id="A0A2U9PQU8"/>
<organism evidence="6 7">
    <name type="scientific">Mycolicibacterium smegmatis (strain MKD8)</name>
    <name type="common">Mycobacterium smegmatis</name>
    <dbReference type="NCBI Taxonomy" id="1214915"/>
    <lineage>
        <taxon>Bacteria</taxon>
        <taxon>Bacillati</taxon>
        <taxon>Actinomycetota</taxon>
        <taxon>Actinomycetes</taxon>
        <taxon>Mycobacteriales</taxon>
        <taxon>Mycobacteriaceae</taxon>
        <taxon>Mycolicibacterium</taxon>
    </lineage>
</organism>
<evidence type="ECO:0000256" key="3">
    <source>
        <dbReference type="ARBA" id="ARBA00022723"/>
    </source>
</evidence>
<protein>
    <recommendedName>
        <fullName evidence="2">inositol-phosphate phosphatase</fullName>
        <ecNumber evidence="2">3.1.3.25</ecNumber>
    </recommendedName>
</protein>
<dbReference type="SMR" id="A0A2U9PQU8"/>
<feature type="binding site" evidence="5">
    <location>
        <position position="74"/>
    </location>
    <ligand>
        <name>Mg(2+)</name>
        <dbReference type="ChEBI" id="CHEBI:18420"/>
        <label>1</label>
        <note>catalytic</note>
    </ligand>
</feature>
<comment type="cofactor">
    <cofactor evidence="5">
        <name>Mg(2+)</name>
        <dbReference type="ChEBI" id="CHEBI:18420"/>
    </cofactor>
</comment>
<evidence type="ECO:0000256" key="2">
    <source>
        <dbReference type="ARBA" id="ARBA00013106"/>
    </source>
</evidence>
<evidence type="ECO:0000256" key="1">
    <source>
        <dbReference type="ARBA" id="ARBA00001033"/>
    </source>
</evidence>
<dbReference type="CDD" id="cd01637">
    <property type="entry name" value="IMPase_like"/>
    <property type="match status" value="1"/>
</dbReference>
<dbReference type="GO" id="GO:0006020">
    <property type="term" value="P:inositol metabolic process"/>
    <property type="evidence" value="ECO:0007669"/>
    <property type="project" value="TreeGrafter"/>
</dbReference>
<sequence length="276" mass="28675">MTVVGELDPQKLTALVATAAEILDAASVPFVAGHRADSAVRKQGNDFATEVDLAIERQVVRALTEATGIGVHGEEFGGEPIDSPLVWVLDPIDGTFNYAAGSPMAAILLGLLADGEPVAGLTWLPFTGEKYSALVGGPLYSDGKPCPPLGSPTLADSIIGIQTFNIDSRGRFPGRYRVEVLANLSRVCSRVRMHGATGVDLAYVAAGILGGAISFGHHIWDHAAGVALVRAAGGVVTDLTGAPWTVDSKSVLAAAPGVHEKMLEIVKSTGKPEDYL</sequence>
<feature type="binding site" evidence="5">
    <location>
        <position position="92"/>
    </location>
    <ligand>
        <name>Mg(2+)</name>
        <dbReference type="ChEBI" id="CHEBI:18420"/>
        <label>1</label>
        <note>catalytic</note>
    </ligand>
</feature>
<dbReference type="Proteomes" id="UP000011200">
    <property type="component" value="Chromosome"/>
</dbReference>
<dbReference type="FunFam" id="3.40.190.80:FF:000031">
    <property type="entry name" value="Inositol-monophosphatase ImpA"/>
    <property type="match status" value="1"/>
</dbReference>
<dbReference type="EMBL" id="CP027541">
    <property type="protein sequence ID" value="AWT54143.1"/>
    <property type="molecule type" value="Genomic_DNA"/>
</dbReference>
<dbReference type="PANTHER" id="PTHR20854">
    <property type="entry name" value="INOSITOL MONOPHOSPHATASE"/>
    <property type="match status" value="1"/>
</dbReference>
<dbReference type="PRINTS" id="PR00377">
    <property type="entry name" value="IMPHPHTASES"/>
</dbReference>
<accession>A0A2U9PQU8</accession>
<dbReference type="GeneID" id="93457979"/>
<dbReference type="GO" id="GO:0007165">
    <property type="term" value="P:signal transduction"/>
    <property type="evidence" value="ECO:0007669"/>
    <property type="project" value="TreeGrafter"/>
</dbReference>
<reference evidence="7" key="2">
    <citation type="submission" date="2018-03" db="EMBL/GenBank/DDBJ databases">
        <authorList>
            <person name="Derbyshire K."/>
            <person name="Gray T.A."/>
            <person name="Champion M."/>
        </authorList>
    </citation>
    <scope>NUCLEOTIDE SEQUENCE [LARGE SCALE GENOMIC DNA]</scope>
    <source>
        <strain evidence="7">MKD8</strain>
    </source>
</reference>
<dbReference type="InterPro" id="IPR000760">
    <property type="entry name" value="Inositol_monophosphatase-like"/>
</dbReference>
<name>A0A2U9PQU8_MYCSE</name>
<dbReference type="Pfam" id="PF00459">
    <property type="entry name" value="Inositol_P"/>
    <property type="match status" value="1"/>
</dbReference>
<dbReference type="EC" id="3.1.3.25" evidence="2"/>
<feature type="binding site" evidence="5">
    <location>
        <position position="221"/>
    </location>
    <ligand>
        <name>Mg(2+)</name>
        <dbReference type="ChEBI" id="CHEBI:18420"/>
        <label>1</label>
        <note>catalytic</note>
    </ligand>
</feature>
<keyword evidence="4 5" id="KW-0460">Magnesium</keyword>
<evidence type="ECO:0000313" key="6">
    <source>
        <dbReference type="EMBL" id="AWT54143.1"/>
    </source>
</evidence>
<keyword evidence="3 5" id="KW-0479">Metal-binding</keyword>
<proteinExistence type="predicted"/>
<feature type="binding site" evidence="5">
    <location>
        <position position="90"/>
    </location>
    <ligand>
        <name>Mg(2+)</name>
        <dbReference type="ChEBI" id="CHEBI:18420"/>
        <label>2</label>
    </ligand>
</feature>
<gene>
    <name evidence="6" type="ORF">D806_031690</name>
</gene>
<dbReference type="GO" id="GO:0008934">
    <property type="term" value="F:inositol monophosphate 1-phosphatase activity"/>
    <property type="evidence" value="ECO:0007669"/>
    <property type="project" value="TreeGrafter"/>
</dbReference>
<dbReference type="FunFam" id="3.30.540.10:FF:000042">
    <property type="entry name" value="Inositol-monophosphatase ImpA"/>
    <property type="match status" value="1"/>
</dbReference>
<dbReference type="PROSITE" id="PS00630">
    <property type="entry name" value="IMP_2"/>
    <property type="match status" value="1"/>
</dbReference>
<evidence type="ECO:0000256" key="4">
    <source>
        <dbReference type="ARBA" id="ARBA00022842"/>
    </source>
</evidence>
<dbReference type="Gene3D" id="3.30.540.10">
    <property type="entry name" value="Fructose-1,6-Bisphosphatase, subunit A, domain 1"/>
    <property type="match status" value="1"/>
</dbReference>
<reference evidence="6 7" key="1">
    <citation type="journal article" date="2013" name="Genome Announc.">
        <title>Draft genome sequence of MKD8, a conjugal recipient Mycobacterium smegmatis strain.</title>
        <authorList>
            <person name="Gray T.A."/>
            <person name="Palumbo M.J."/>
            <person name="Derbyshire K.M."/>
        </authorList>
    </citation>
    <scope>NUCLEOTIDE SEQUENCE [LARGE SCALE GENOMIC DNA]</scope>
    <source>
        <strain evidence="6 7">MKD8</strain>
    </source>
</reference>
<feature type="binding site" evidence="5">
    <location>
        <position position="93"/>
    </location>
    <ligand>
        <name>Mg(2+)</name>
        <dbReference type="ChEBI" id="CHEBI:18420"/>
        <label>2</label>
    </ligand>
</feature>